<name>A0AAW1J499_SAPOF</name>
<dbReference type="AlphaFoldDB" id="A0AAW1J499"/>
<evidence type="ECO:0000313" key="2">
    <source>
        <dbReference type="EMBL" id="KAK9697852.1"/>
    </source>
</evidence>
<dbReference type="PANTHER" id="PTHR47592:SF27">
    <property type="entry name" value="OS08G0421700 PROTEIN"/>
    <property type="match status" value="1"/>
</dbReference>
<dbReference type="Pfam" id="PF22936">
    <property type="entry name" value="Pol_BBD"/>
    <property type="match status" value="1"/>
</dbReference>
<organism evidence="2 3">
    <name type="scientific">Saponaria officinalis</name>
    <name type="common">Common soapwort</name>
    <name type="synonym">Lychnis saponaria</name>
    <dbReference type="NCBI Taxonomy" id="3572"/>
    <lineage>
        <taxon>Eukaryota</taxon>
        <taxon>Viridiplantae</taxon>
        <taxon>Streptophyta</taxon>
        <taxon>Embryophyta</taxon>
        <taxon>Tracheophyta</taxon>
        <taxon>Spermatophyta</taxon>
        <taxon>Magnoliopsida</taxon>
        <taxon>eudicotyledons</taxon>
        <taxon>Gunneridae</taxon>
        <taxon>Pentapetalae</taxon>
        <taxon>Caryophyllales</taxon>
        <taxon>Caryophyllaceae</taxon>
        <taxon>Caryophylleae</taxon>
        <taxon>Saponaria</taxon>
    </lineage>
</organism>
<comment type="caution">
    <text evidence="2">The sequence shown here is derived from an EMBL/GenBank/DDBJ whole genome shotgun (WGS) entry which is preliminary data.</text>
</comment>
<keyword evidence="3" id="KW-1185">Reference proteome</keyword>
<proteinExistence type="predicted"/>
<gene>
    <name evidence="2" type="ORF">RND81_08G065500</name>
</gene>
<dbReference type="Proteomes" id="UP001443914">
    <property type="component" value="Unassembled WGS sequence"/>
</dbReference>
<feature type="domain" description="Retrovirus-related Pol polyprotein from transposon TNT 1-94-like beta-barrel" evidence="1">
    <location>
        <begin position="22"/>
        <end position="102"/>
    </location>
</feature>
<dbReference type="EMBL" id="JBDFQZ010000008">
    <property type="protein sequence ID" value="KAK9697852.1"/>
    <property type="molecule type" value="Genomic_DNA"/>
</dbReference>
<protein>
    <recommendedName>
        <fullName evidence="1">Retrovirus-related Pol polyprotein from transposon TNT 1-94-like beta-barrel domain-containing protein</fullName>
    </recommendedName>
</protein>
<reference evidence="2" key="1">
    <citation type="submission" date="2024-03" db="EMBL/GenBank/DDBJ databases">
        <title>WGS assembly of Saponaria officinalis var. Norfolk2.</title>
        <authorList>
            <person name="Jenkins J."/>
            <person name="Shu S."/>
            <person name="Grimwood J."/>
            <person name="Barry K."/>
            <person name="Goodstein D."/>
            <person name="Schmutz J."/>
            <person name="Leebens-Mack J."/>
            <person name="Osbourn A."/>
        </authorList>
    </citation>
    <scope>NUCLEOTIDE SEQUENCE [LARGE SCALE GENOMIC DNA]</scope>
    <source>
        <strain evidence="2">JIC</strain>
    </source>
</reference>
<sequence length="179" mass="20039">MAEVDDGELLMVHGEKEPDKSWVLDSGTSYHICRRRDWFSSYEECEGKMVTLLNDDKAKIEEIGEVKVRLHDDQVRRFGDVRYIPNVSRNLISLGRLDAMGCTIHVENGVLEVTKSGEVILNCRRGKTNLFTFDGRCGEEGLVQGEVLTGEGKVAPLNDRQVQSNVGLKGGFVGKYPQH</sequence>
<dbReference type="InterPro" id="IPR054722">
    <property type="entry name" value="PolX-like_BBD"/>
</dbReference>
<accession>A0AAW1J499</accession>
<dbReference type="PANTHER" id="PTHR47592">
    <property type="entry name" value="PBF68 PROTEIN"/>
    <property type="match status" value="1"/>
</dbReference>
<evidence type="ECO:0000313" key="3">
    <source>
        <dbReference type="Proteomes" id="UP001443914"/>
    </source>
</evidence>
<evidence type="ECO:0000259" key="1">
    <source>
        <dbReference type="Pfam" id="PF22936"/>
    </source>
</evidence>